<keyword evidence="1" id="KW-0456">Lyase</keyword>
<organism evidence="3 4">
    <name type="scientific">Tardibacter chloracetimidivorans</name>
    <dbReference type="NCBI Taxonomy" id="1921510"/>
    <lineage>
        <taxon>Bacteria</taxon>
        <taxon>Pseudomonadati</taxon>
        <taxon>Pseudomonadota</taxon>
        <taxon>Alphaproteobacteria</taxon>
        <taxon>Sphingomonadales</taxon>
        <taxon>Sphingomonadaceae</taxon>
        <taxon>Tardibacter</taxon>
    </lineage>
</organism>
<dbReference type="InterPro" id="IPR050772">
    <property type="entry name" value="Hydratase-Decarb/MhpD_sf"/>
</dbReference>
<dbReference type="InterPro" id="IPR036663">
    <property type="entry name" value="Fumarylacetoacetase_C_sf"/>
</dbReference>
<accession>A0A1L3ZW14</accession>
<dbReference type="GO" id="GO:0005737">
    <property type="term" value="C:cytoplasm"/>
    <property type="evidence" value="ECO:0007669"/>
    <property type="project" value="TreeGrafter"/>
</dbReference>
<keyword evidence="4" id="KW-1185">Reference proteome</keyword>
<feature type="domain" description="Fumarylacetoacetase-like C-terminal" evidence="2">
    <location>
        <begin position="86"/>
        <end position="273"/>
    </location>
</feature>
<dbReference type="PANTHER" id="PTHR30143">
    <property type="entry name" value="ACID HYDRATASE"/>
    <property type="match status" value="1"/>
</dbReference>
<dbReference type="EMBL" id="CP018221">
    <property type="protein sequence ID" value="API59828.1"/>
    <property type="molecule type" value="Genomic_DNA"/>
</dbReference>
<dbReference type="Proteomes" id="UP000182063">
    <property type="component" value="Chromosome"/>
</dbReference>
<dbReference type="RefSeq" id="WP_072597618.1">
    <property type="nucleotide sequence ID" value="NZ_CP018221.1"/>
</dbReference>
<evidence type="ECO:0000313" key="3">
    <source>
        <dbReference type="EMBL" id="API59828.1"/>
    </source>
</evidence>
<dbReference type="OrthoDB" id="9792137at2"/>
<name>A0A1L3ZW14_9SPHN</name>
<dbReference type="PANTHER" id="PTHR30143:SF0">
    <property type="entry name" value="2-KETO-4-PENTENOATE HYDRATASE"/>
    <property type="match status" value="1"/>
</dbReference>
<proteinExistence type="predicted"/>
<dbReference type="GO" id="GO:0008684">
    <property type="term" value="F:2-oxopent-4-enoate hydratase activity"/>
    <property type="evidence" value="ECO:0007669"/>
    <property type="project" value="TreeGrafter"/>
</dbReference>
<evidence type="ECO:0000256" key="1">
    <source>
        <dbReference type="ARBA" id="ARBA00023239"/>
    </source>
</evidence>
<evidence type="ECO:0000259" key="2">
    <source>
        <dbReference type="Pfam" id="PF01557"/>
    </source>
</evidence>
<evidence type="ECO:0000313" key="4">
    <source>
        <dbReference type="Proteomes" id="UP000182063"/>
    </source>
</evidence>
<dbReference type="Pfam" id="PF01557">
    <property type="entry name" value="FAA_hydrolase"/>
    <property type="match status" value="1"/>
</dbReference>
<reference evidence="4" key="1">
    <citation type="submission" date="2016-11" db="EMBL/GenBank/DDBJ databases">
        <title>Complete Genome Sequence of alachlor-degrading Sphingomonas sp. strain JJ-A5.</title>
        <authorList>
            <person name="Lee H."/>
            <person name="Ka J.-O."/>
        </authorList>
    </citation>
    <scope>NUCLEOTIDE SEQUENCE [LARGE SCALE GENOMIC DNA]</scope>
    <source>
        <strain evidence="4">JJ-A5</strain>
    </source>
</reference>
<sequence>MSEPTTPHNSDALDSRHARLAAALRAADVNNTPIRPLRDSALELGVSTTQEDAYAVQRQVRELRTAAGDRVIGRKIGLTAAAVQRQLGVDQPDYGTLWASTAFGDGATVSLSSLIHPKIEAEVALVLEHDLHDPDLTVVDIIKATAFVLPALEIVDSRIIDWDIQLFDTVADNASAAGFVLGADPKRLDQVDLRDAVMAMTEDGRTVSQGLGSDCMGHPLNAATWLARQCCTYGDPLGAGDIILTGAVGPMVTVRQGARYEAHISGLGRVAAEFS</sequence>
<gene>
    <name evidence="3" type="ORF">BSL82_11285</name>
</gene>
<dbReference type="InterPro" id="IPR011234">
    <property type="entry name" value="Fumarylacetoacetase-like_C"/>
</dbReference>
<dbReference type="AlphaFoldDB" id="A0A1L3ZW14"/>
<dbReference type="KEGG" id="sphj:BSL82_11285"/>
<dbReference type="STRING" id="1921510.BSL82_11285"/>
<dbReference type="SUPFAM" id="SSF56529">
    <property type="entry name" value="FAH"/>
    <property type="match status" value="1"/>
</dbReference>
<dbReference type="Gene3D" id="3.90.850.10">
    <property type="entry name" value="Fumarylacetoacetase-like, C-terminal domain"/>
    <property type="match status" value="1"/>
</dbReference>
<protein>
    <recommendedName>
        <fullName evidence="2">Fumarylacetoacetase-like C-terminal domain-containing protein</fullName>
    </recommendedName>
</protein>